<feature type="region of interest" description="Disordered" evidence="1">
    <location>
        <begin position="1"/>
        <end position="27"/>
    </location>
</feature>
<dbReference type="AlphaFoldDB" id="A0A317Y5D4"/>
<dbReference type="EMBL" id="NCVQ01000001">
    <property type="protein sequence ID" value="PWZ53583.1"/>
    <property type="molecule type" value="Genomic_DNA"/>
</dbReference>
<dbReference type="InterPro" id="IPR037379">
    <property type="entry name" value="WDR74/Nsa1"/>
</dbReference>
<dbReference type="Proteomes" id="UP000251960">
    <property type="component" value="Chromosome 1"/>
</dbReference>
<evidence type="ECO:0008006" key="3">
    <source>
        <dbReference type="Google" id="ProtNLM"/>
    </source>
</evidence>
<protein>
    <recommendedName>
        <fullName evidence="3">Transducin/WD40 repeat-like superfamily protein</fullName>
    </recommendedName>
</protein>
<feature type="compositionally biased region" description="Basic residues" evidence="1">
    <location>
        <begin position="1"/>
        <end position="11"/>
    </location>
</feature>
<dbReference type="ExpressionAtlas" id="A0A317Y5D4">
    <property type="expression patterns" value="baseline and differential"/>
</dbReference>
<dbReference type="GO" id="GO:0042273">
    <property type="term" value="P:ribosomal large subunit biogenesis"/>
    <property type="evidence" value="ECO:0007669"/>
    <property type="project" value="InterPro"/>
</dbReference>
<organism evidence="2">
    <name type="scientific">Zea mays</name>
    <name type="common">Maize</name>
    <dbReference type="NCBI Taxonomy" id="4577"/>
    <lineage>
        <taxon>Eukaryota</taxon>
        <taxon>Viridiplantae</taxon>
        <taxon>Streptophyta</taxon>
        <taxon>Embryophyta</taxon>
        <taxon>Tracheophyta</taxon>
        <taxon>Spermatophyta</taxon>
        <taxon>Magnoliopsida</taxon>
        <taxon>Liliopsida</taxon>
        <taxon>Poales</taxon>
        <taxon>Poaceae</taxon>
        <taxon>PACMAD clade</taxon>
        <taxon>Panicoideae</taxon>
        <taxon>Andropogonodae</taxon>
        <taxon>Andropogoneae</taxon>
        <taxon>Tripsacinae</taxon>
        <taxon>Zea</taxon>
    </lineage>
</organism>
<evidence type="ECO:0000256" key="1">
    <source>
        <dbReference type="SAM" id="MobiDB-lite"/>
    </source>
</evidence>
<comment type="caution">
    <text evidence="2">The sequence shown here is derived from an EMBL/GenBank/DDBJ whole genome shotgun (WGS) entry which is preliminary data.</text>
</comment>
<sequence length="353" mass="37518">MPSPPRLHRSPLPHLGIGGLRHMPSSPSAPAHPFLNAICPPAHPPRGGIRASAKVVETWGAPDASCAIVAASLTDRATDPVSISFRASLPTKALPDLLIIKGVTLIAALLQVLAVARKNDVVELLNPLNGDTLAAVNTVGPAPNDGGAEGDPLTALYLFTRQASDLLVVDFSCVCSLMSGVAAKSINVLFSYVKPAIKDNDSLIQKRAYKVLSMLLKFMLLAGGHDILTPIVYCSLGTFLACTEHGKVSIRSITKENVASGSHIEPSATWDVCGGANVQFCSIDHGENYVMFGGKGIEVSLWDITSCSKTWSAKSPRKNSLGIFTRPWFTAGTFLCKDDHRKIVACTNSHQVM</sequence>
<accession>A0A317Y5D4</accession>
<dbReference type="PANTHER" id="PTHR16038">
    <property type="entry name" value="NOP SEVEN ASSOCIATED PROTEIN 1"/>
    <property type="match status" value="1"/>
</dbReference>
<dbReference type="PANTHER" id="PTHR16038:SF4">
    <property type="entry name" value="WD REPEAT-CONTAINING PROTEIN 74"/>
    <property type="match status" value="1"/>
</dbReference>
<reference evidence="2" key="1">
    <citation type="journal article" date="2018" name="Nat. Genet.">
        <title>Extensive intraspecific gene order and gene structural variations between Mo17 and other maize genomes.</title>
        <authorList>
            <person name="Sun S."/>
            <person name="Zhou Y."/>
            <person name="Chen J."/>
            <person name="Shi J."/>
            <person name="Zhao H."/>
            <person name="Zhao H."/>
            <person name="Song W."/>
            <person name="Zhang M."/>
            <person name="Cui Y."/>
            <person name="Dong X."/>
            <person name="Liu H."/>
            <person name="Ma X."/>
            <person name="Jiao Y."/>
            <person name="Wang B."/>
            <person name="Wei X."/>
            <person name="Stein J.C."/>
            <person name="Glaubitz J.C."/>
            <person name="Lu F."/>
            <person name="Yu G."/>
            <person name="Liang C."/>
            <person name="Fengler K."/>
            <person name="Li B."/>
            <person name="Rafalski A."/>
            <person name="Schnable P.S."/>
            <person name="Ware D.H."/>
            <person name="Buckler E.S."/>
            <person name="Lai J."/>
        </authorList>
    </citation>
    <scope>NUCLEOTIDE SEQUENCE [LARGE SCALE GENOMIC DNA]</scope>
    <source>
        <tissue evidence="2">Seedling</tissue>
    </source>
</reference>
<name>A0A317Y5D4_MAIZE</name>
<proteinExistence type="predicted"/>
<gene>
    <name evidence="2" type="ORF">Zm00014a_032148</name>
</gene>
<evidence type="ECO:0000313" key="2">
    <source>
        <dbReference type="EMBL" id="PWZ53583.1"/>
    </source>
</evidence>
<dbReference type="GO" id="GO:0005730">
    <property type="term" value="C:nucleolus"/>
    <property type="evidence" value="ECO:0007669"/>
    <property type="project" value="InterPro"/>
</dbReference>